<feature type="compositionally biased region" description="Low complexity" evidence="1">
    <location>
        <begin position="284"/>
        <end position="309"/>
    </location>
</feature>
<dbReference type="InterPro" id="IPR043917">
    <property type="entry name" value="DUF5753"/>
</dbReference>
<dbReference type="Proteomes" id="UP000240542">
    <property type="component" value="Unassembled WGS sequence"/>
</dbReference>
<reference evidence="3 4" key="1">
    <citation type="submission" date="2018-03" db="EMBL/GenBank/DDBJ databases">
        <title>Genomic Encyclopedia of Archaeal and Bacterial Type Strains, Phase II (KMG-II): from individual species to whole genera.</title>
        <authorList>
            <person name="Goeker M."/>
        </authorList>
    </citation>
    <scope>NUCLEOTIDE SEQUENCE [LARGE SCALE GENOMIC DNA]</scope>
    <source>
        <strain evidence="3 4">DSM 45312</strain>
    </source>
</reference>
<dbReference type="OrthoDB" id="3423182at2"/>
<dbReference type="InterPro" id="IPR001387">
    <property type="entry name" value="Cro/C1-type_HTH"/>
</dbReference>
<organism evidence="3 4">
    <name type="scientific">Murinocardiopsis flavida</name>
    <dbReference type="NCBI Taxonomy" id="645275"/>
    <lineage>
        <taxon>Bacteria</taxon>
        <taxon>Bacillati</taxon>
        <taxon>Actinomycetota</taxon>
        <taxon>Actinomycetes</taxon>
        <taxon>Streptosporangiales</taxon>
        <taxon>Nocardiopsidaceae</taxon>
        <taxon>Murinocardiopsis</taxon>
    </lineage>
</organism>
<comment type="caution">
    <text evidence="3">The sequence shown here is derived from an EMBL/GenBank/DDBJ whole genome shotgun (WGS) entry which is preliminary data.</text>
</comment>
<dbReference type="Gene3D" id="1.10.260.40">
    <property type="entry name" value="lambda repressor-like DNA-binding domains"/>
    <property type="match status" value="1"/>
</dbReference>
<accession>A0A2P8CWU4</accession>
<evidence type="ECO:0000313" key="4">
    <source>
        <dbReference type="Proteomes" id="UP000240542"/>
    </source>
</evidence>
<gene>
    <name evidence="3" type="ORF">CLV63_12642</name>
</gene>
<proteinExistence type="predicted"/>
<dbReference type="CDD" id="cd00093">
    <property type="entry name" value="HTH_XRE"/>
    <property type="match status" value="1"/>
</dbReference>
<feature type="region of interest" description="Disordered" evidence="1">
    <location>
        <begin position="284"/>
        <end position="321"/>
    </location>
</feature>
<evidence type="ECO:0000313" key="3">
    <source>
        <dbReference type="EMBL" id="PSK89406.1"/>
    </source>
</evidence>
<dbReference type="Pfam" id="PF19054">
    <property type="entry name" value="DUF5753"/>
    <property type="match status" value="1"/>
</dbReference>
<evidence type="ECO:0000256" key="1">
    <source>
        <dbReference type="SAM" id="MobiDB-lite"/>
    </source>
</evidence>
<sequence>MVEQHRMHAGAGTVPPGEGPADPWVRFGSRVRSAREKRGLGLSEIAKRAVVGDYTLRQIEDGEEDPGRRVTEILDTEYGAEGVLLDAWAQVHISDQLRAGATITDLHCEAAQIRAYAPLVLPDAYLTADYARALTRAERPMESNYLCGDRPRVPRLMATSSGPAFHCLIVDEAALHRTAATPDVQAAQHAHLHALAKASYITVHVIPAGTPHHPGLRGAFWTLAFSPRHTLAYTPHPRGPGHLVTDATHIKGYADLFATLQGVALSAADSLALLADTAAAAAAAADPAQAPPRRALTTGTTTAPTGSGAQLRNLATRPAHP</sequence>
<keyword evidence="4" id="KW-1185">Reference proteome</keyword>
<name>A0A2P8CWU4_9ACTN</name>
<feature type="region of interest" description="Disordered" evidence="1">
    <location>
        <begin position="1"/>
        <end position="23"/>
    </location>
</feature>
<protein>
    <submittedName>
        <fullName evidence="3">Helix-turn-helix protein</fullName>
    </submittedName>
</protein>
<feature type="domain" description="DUF5753" evidence="2">
    <location>
        <begin position="103"/>
        <end position="275"/>
    </location>
</feature>
<dbReference type="Pfam" id="PF13560">
    <property type="entry name" value="HTH_31"/>
    <property type="match status" value="1"/>
</dbReference>
<dbReference type="InterPro" id="IPR010982">
    <property type="entry name" value="Lambda_DNA-bd_dom_sf"/>
</dbReference>
<dbReference type="AlphaFoldDB" id="A0A2P8CWU4"/>
<dbReference type="GO" id="GO:0003677">
    <property type="term" value="F:DNA binding"/>
    <property type="evidence" value="ECO:0007669"/>
    <property type="project" value="InterPro"/>
</dbReference>
<dbReference type="EMBL" id="PYGA01000026">
    <property type="protein sequence ID" value="PSK89406.1"/>
    <property type="molecule type" value="Genomic_DNA"/>
</dbReference>
<evidence type="ECO:0000259" key="2">
    <source>
        <dbReference type="Pfam" id="PF19054"/>
    </source>
</evidence>
<dbReference type="SUPFAM" id="SSF47413">
    <property type="entry name" value="lambda repressor-like DNA-binding domains"/>
    <property type="match status" value="1"/>
</dbReference>
<dbReference type="RefSeq" id="WP_106586183.1">
    <property type="nucleotide sequence ID" value="NZ_PYGA01000026.1"/>
</dbReference>